<evidence type="ECO:0000256" key="1">
    <source>
        <dbReference type="ARBA" id="ARBA00004304"/>
    </source>
</evidence>
<dbReference type="OrthoDB" id="29460at2759"/>
<dbReference type="AlphaFoldDB" id="A0A9P7S498"/>
<proteinExistence type="inferred from homology"/>
<keyword evidence="9" id="KW-0072">Autophagy</keyword>
<dbReference type="GO" id="GO:0006914">
    <property type="term" value="P:autophagy"/>
    <property type="evidence" value="ECO:0007669"/>
    <property type="project" value="UniProtKB-KW"/>
</dbReference>
<dbReference type="KEGG" id="more:E1B28_005828"/>
<sequence length="331" mass="37696">MSPSTLLYLLIFPLSLHALTTHVPNSLCKFSLQRYVYDLCPLLQEPAFTVGDYRFNSQNDNGPTCTKNTWICLNDPQRSPITVASIHSPMISKPEMETHKLRIQYTGGTHNGTFHSALIYFICDTDTRLEHSSAPKPLVEHDGIHSFHWATKHACPIALADDLTDSGYIYIAEDLESQPDQGEQEEGGENFIDPTVKPRLSARATALTISIIGMLLLSTCYFIYNPPTQLLNHYLRPSLSRLPLPDINSFCLTRFKPKKYRSGRRPRPHNFRVGENRLVQWAQEDMLEDDIDVMVNAHDDDDAILDEYVPLSVGMDWQTRRPRDYGSTQFP</sequence>
<evidence type="ECO:0000256" key="14">
    <source>
        <dbReference type="ARBA" id="ARBA00023329"/>
    </source>
</evidence>
<keyword evidence="13" id="KW-1015">Disulfide bond</keyword>
<dbReference type="GO" id="GO:0000139">
    <property type="term" value="C:Golgi membrane"/>
    <property type="evidence" value="ECO:0007669"/>
    <property type="project" value="UniProtKB-SubCell"/>
</dbReference>
<evidence type="ECO:0000256" key="9">
    <source>
        <dbReference type="ARBA" id="ARBA00023006"/>
    </source>
</evidence>
<feature type="chain" id="PRO_5040387690" description="Autophagy-related protein 27" evidence="15">
    <location>
        <begin position="19"/>
        <end position="331"/>
    </location>
</feature>
<feature type="domain" description="MRH" evidence="16">
    <location>
        <begin position="26"/>
        <end position="157"/>
    </location>
</feature>
<keyword evidence="6" id="KW-0812">Transmembrane</keyword>
<evidence type="ECO:0000256" key="7">
    <source>
        <dbReference type="ARBA" id="ARBA00022729"/>
    </source>
</evidence>
<evidence type="ECO:0000256" key="8">
    <source>
        <dbReference type="ARBA" id="ARBA00022989"/>
    </source>
</evidence>
<evidence type="ECO:0000256" key="13">
    <source>
        <dbReference type="ARBA" id="ARBA00023157"/>
    </source>
</evidence>
<accession>A0A9P7S498</accession>
<evidence type="ECO:0000256" key="12">
    <source>
        <dbReference type="ARBA" id="ARBA00023136"/>
    </source>
</evidence>
<dbReference type="InterPro" id="IPR044865">
    <property type="entry name" value="MRH_dom"/>
</dbReference>
<dbReference type="GO" id="GO:0031966">
    <property type="term" value="C:mitochondrial membrane"/>
    <property type="evidence" value="ECO:0007669"/>
    <property type="project" value="UniProtKB-SubCell"/>
</dbReference>
<reference evidence="17" key="1">
    <citation type="journal article" date="2021" name="Genome Biol. Evol.">
        <title>The assembled and annotated genome of the fairy-ring fungus Marasmius oreades.</title>
        <authorList>
            <person name="Hiltunen M."/>
            <person name="Ament-Velasquez S.L."/>
            <person name="Johannesson H."/>
        </authorList>
    </citation>
    <scope>NUCLEOTIDE SEQUENCE</scope>
    <source>
        <strain evidence="17">03SP1</strain>
    </source>
</reference>
<comment type="caution">
    <text evidence="17">The sequence shown here is derived from an EMBL/GenBank/DDBJ whole genome shotgun (WGS) entry which is preliminary data.</text>
</comment>
<dbReference type="Gene3D" id="2.70.130.10">
    <property type="entry name" value="Mannose-6-phosphate receptor binding domain"/>
    <property type="match status" value="1"/>
</dbReference>
<keyword evidence="10" id="KW-0333">Golgi apparatus</keyword>
<keyword evidence="11" id="KW-0496">Mitochondrion</keyword>
<dbReference type="EMBL" id="CM032183">
    <property type="protein sequence ID" value="KAG7095037.1"/>
    <property type="molecule type" value="Genomic_DNA"/>
</dbReference>
<evidence type="ECO:0000259" key="16">
    <source>
        <dbReference type="PROSITE" id="PS51914"/>
    </source>
</evidence>
<evidence type="ECO:0000256" key="11">
    <source>
        <dbReference type="ARBA" id="ARBA00023128"/>
    </source>
</evidence>
<evidence type="ECO:0000313" key="18">
    <source>
        <dbReference type="Proteomes" id="UP001049176"/>
    </source>
</evidence>
<keyword evidence="8" id="KW-1133">Transmembrane helix</keyword>
<dbReference type="GeneID" id="66074904"/>
<protein>
    <recommendedName>
        <fullName evidence="5">Autophagy-related protein 27</fullName>
    </recommendedName>
</protein>
<evidence type="ECO:0000313" key="17">
    <source>
        <dbReference type="EMBL" id="KAG7095037.1"/>
    </source>
</evidence>
<dbReference type="Proteomes" id="UP001049176">
    <property type="component" value="Chromosome 3"/>
</dbReference>
<evidence type="ECO:0000256" key="5">
    <source>
        <dbReference type="ARBA" id="ARBA00013776"/>
    </source>
</evidence>
<keyword evidence="7 15" id="KW-0732">Signal</keyword>
<evidence type="ECO:0000256" key="3">
    <source>
        <dbReference type="ARBA" id="ARBA00004614"/>
    </source>
</evidence>
<evidence type="ECO:0000256" key="2">
    <source>
        <dbReference type="ARBA" id="ARBA00004358"/>
    </source>
</evidence>
<evidence type="ECO:0000256" key="15">
    <source>
        <dbReference type="SAM" id="SignalP"/>
    </source>
</evidence>
<dbReference type="InterPro" id="IPR009011">
    <property type="entry name" value="Man6P_isomerase_rcpt-bd_dom_sf"/>
</dbReference>
<comment type="similarity">
    <text evidence="4">Belongs to the ATG27 family.</text>
</comment>
<dbReference type="InterPro" id="IPR018939">
    <property type="entry name" value="Autophagy-rel_prot_27"/>
</dbReference>
<feature type="signal peptide" evidence="15">
    <location>
        <begin position="1"/>
        <end position="18"/>
    </location>
</feature>
<evidence type="ECO:0000256" key="10">
    <source>
        <dbReference type="ARBA" id="ARBA00023034"/>
    </source>
</evidence>
<dbReference type="RefSeq" id="XP_043011507.1">
    <property type="nucleotide sequence ID" value="XM_043150420.1"/>
</dbReference>
<keyword evidence="12" id="KW-0472">Membrane</keyword>
<dbReference type="PROSITE" id="PS51914">
    <property type="entry name" value="MRH"/>
    <property type="match status" value="1"/>
</dbReference>
<evidence type="ECO:0000256" key="4">
    <source>
        <dbReference type="ARBA" id="ARBA00005363"/>
    </source>
</evidence>
<evidence type="ECO:0000256" key="6">
    <source>
        <dbReference type="ARBA" id="ARBA00022692"/>
    </source>
</evidence>
<name>A0A9P7S498_9AGAR</name>
<keyword evidence="18" id="KW-1185">Reference proteome</keyword>
<dbReference type="Pfam" id="PF09451">
    <property type="entry name" value="ATG27"/>
    <property type="match status" value="1"/>
</dbReference>
<gene>
    <name evidence="17" type="ORF">E1B28_005828</name>
</gene>
<dbReference type="GO" id="GO:0030659">
    <property type="term" value="C:cytoplasmic vesicle membrane"/>
    <property type="evidence" value="ECO:0007669"/>
    <property type="project" value="UniProtKB-SubCell"/>
</dbReference>
<keyword evidence="14" id="KW-0968">Cytoplasmic vesicle</keyword>
<comment type="subcellular location">
    <subcellularLocation>
        <location evidence="2">Cytoplasmic vesicle membrane</location>
        <topology evidence="2">Single-pass type I membrane protein</topology>
    </subcellularLocation>
    <subcellularLocation>
        <location evidence="3">Golgi apparatus membrane</location>
        <topology evidence="3">Single-pass type I membrane protein</topology>
    </subcellularLocation>
    <subcellularLocation>
        <location evidence="1">Mitochondrion membrane</location>
        <topology evidence="1">Single-pass membrane protein</topology>
    </subcellularLocation>
</comment>
<dbReference type="SUPFAM" id="SSF50911">
    <property type="entry name" value="Mannose 6-phosphate receptor domain"/>
    <property type="match status" value="1"/>
</dbReference>
<organism evidence="17 18">
    <name type="scientific">Marasmius oreades</name>
    <name type="common">fairy-ring Marasmius</name>
    <dbReference type="NCBI Taxonomy" id="181124"/>
    <lineage>
        <taxon>Eukaryota</taxon>
        <taxon>Fungi</taxon>
        <taxon>Dikarya</taxon>
        <taxon>Basidiomycota</taxon>
        <taxon>Agaricomycotina</taxon>
        <taxon>Agaricomycetes</taxon>
        <taxon>Agaricomycetidae</taxon>
        <taxon>Agaricales</taxon>
        <taxon>Marasmiineae</taxon>
        <taxon>Marasmiaceae</taxon>
        <taxon>Marasmius</taxon>
    </lineage>
</organism>